<evidence type="ECO:0000313" key="8">
    <source>
        <dbReference type="Proteomes" id="UP000185596"/>
    </source>
</evidence>
<proteinExistence type="inferred from homology"/>
<dbReference type="SUPFAM" id="SSF56752">
    <property type="entry name" value="D-aminoacid aminotransferase-like PLP-dependent enzymes"/>
    <property type="match status" value="1"/>
</dbReference>
<comment type="cofactor">
    <cofactor evidence="1 5">
        <name>pyridoxal 5'-phosphate</name>
        <dbReference type="ChEBI" id="CHEBI:597326"/>
    </cofactor>
</comment>
<sequence length="311" mass="33419">MTTSAPRSVATVLDDDPDSRTVAFGSNSVQHGSAVFEGIRCHRTADGSAVFRLDDHLRRLLASARAMGIRHEYDLGRLREVVLRAAESGGLRDAYLRPVLYTPDPRLGVGLTAFRFTLGVEVWPATDVVDPVEPVRLTVSPWHRPGPSVFPVGVKATGLYALSALARTAALANGFDDAVQLDPATGRVAEATIANIFLVRDGVVTTPWRTESLLPGITRDSVLALASRLGYRTVEGPVDRAALQAADEVFLTGTAFGLVPVAAVDDRTFDQHRPIFTALRQSYRDAVSGLSSTPPGWLTPVPQRAETGVRT</sequence>
<protein>
    <submittedName>
        <fullName evidence="7">Branched chain amino acid aminotransferase</fullName>
    </submittedName>
</protein>
<dbReference type="Pfam" id="PF01063">
    <property type="entry name" value="Aminotran_4"/>
    <property type="match status" value="1"/>
</dbReference>
<dbReference type="PROSITE" id="PS00770">
    <property type="entry name" value="AA_TRANSFER_CLASS_4"/>
    <property type="match status" value="1"/>
</dbReference>
<dbReference type="STRING" id="1912961.BU204_25840"/>
<keyword evidence="3 5" id="KW-0663">Pyridoxal phosphate</keyword>
<evidence type="ECO:0000256" key="1">
    <source>
        <dbReference type="ARBA" id="ARBA00001933"/>
    </source>
</evidence>
<evidence type="ECO:0000256" key="4">
    <source>
        <dbReference type="RuleBase" id="RU004106"/>
    </source>
</evidence>
<dbReference type="PANTHER" id="PTHR42743:SF11">
    <property type="entry name" value="AMINODEOXYCHORISMATE LYASE"/>
    <property type="match status" value="1"/>
</dbReference>
<dbReference type="EMBL" id="MSIE01000050">
    <property type="protein sequence ID" value="OLF14715.1"/>
    <property type="molecule type" value="Genomic_DNA"/>
</dbReference>
<dbReference type="InterPro" id="IPR001544">
    <property type="entry name" value="Aminotrans_IV"/>
</dbReference>
<dbReference type="GO" id="GO:0046394">
    <property type="term" value="P:carboxylic acid biosynthetic process"/>
    <property type="evidence" value="ECO:0007669"/>
    <property type="project" value="UniProtKB-ARBA"/>
</dbReference>
<dbReference type="GO" id="GO:0005829">
    <property type="term" value="C:cytosol"/>
    <property type="evidence" value="ECO:0007669"/>
    <property type="project" value="TreeGrafter"/>
</dbReference>
<comment type="similarity">
    <text evidence="2 4">Belongs to the class-IV pyridoxal-phosphate-dependent aminotransferase family.</text>
</comment>
<keyword evidence="8" id="KW-1185">Reference proteome</keyword>
<dbReference type="InterPro" id="IPR018300">
    <property type="entry name" value="Aminotrans_IV_CS"/>
</dbReference>
<evidence type="ECO:0000313" key="7">
    <source>
        <dbReference type="EMBL" id="OLF14715.1"/>
    </source>
</evidence>
<evidence type="ECO:0000256" key="5">
    <source>
        <dbReference type="RuleBase" id="RU004516"/>
    </source>
</evidence>
<dbReference type="InterPro" id="IPR050571">
    <property type="entry name" value="Class-IV_PLP-Dep_Aminotrnsfr"/>
</dbReference>
<dbReference type="InterPro" id="IPR036038">
    <property type="entry name" value="Aminotransferase-like"/>
</dbReference>
<dbReference type="InterPro" id="IPR043132">
    <property type="entry name" value="BCAT-like_C"/>
</dbReference>
<dbReference type="OrthoDB" id="8912228at2"/>
<dbReference type="PANTHER" id="PTHR42743">
    <property type="entry name" value="AMINO-ACID AMINOTRANSFERASE"/>
    <property type="match status" value="1"/>
</dbReference>
<comment type="caution">
    <text evidence="7">The sequence shown here is derived from an EMBL/GenBank/DDBJ whole genome shotgun (WGS) entry which is preliminary data.</text>
</comment>
<dbReference type="RefSeq" id="WP_075128352.1">
    <property type="nucleotide sequence ID" value="NZ_MSIE01000050.1"/>
</dbReference>
<evidence type="ECO:0000256" key="2">
    <source>
        <dbReference type="ARBA" id="ARBA00009320"/>
    </source>
</evidence>
<organism evidence="7 8">
    <name type="scientific">Actinophytocola xanthii</name>
    <dbReference type="NCBI Taxonomy" id="1912961"/>
    <lineage>
        <taxon>Bacteria</taxon>
        <taxon>Bacillati</taxon>
        <taxon>Actinomycetota</taxon>
        <taxon>Actinomycetes</taxon>
        <taxon>Pseudonocardiales</taxon>
        <taxon>Pseudonocardiaceae</taxon>
    </lineage>
</organism>
<dbReference type="Proteomes" id="UP000185596">
    <property type="component" value="Unassembled WGS sequence"/>
</dbReference>
<keyword evidence="7" id="KW-0032">Aminotransferase</keyword>
<dbReference type="InterPro" id="IPR043131">
    <property type="entry name" value="BCAT-like_N"/>
</dbReference>
<evidence type="ECO:0000256" key="3">
    <source>
        <dbReference type="ARBA" id="ARBA00022898"/>
    </source>
</evidence>
<dbReference type="Gene3D" id="3.20.10.10">
    <property type="entry name" value="D-amino Acid Aminotransferase, subunit A, domain 2"/>
    <property type="match status" value="1"/>
</dbReference>
<feature type="region of interest" description="Disordered" evidence="6">
    <location>
        <begin position="289"/>
        <end position="311"/>
    </location>
</feature>
<reference evidence="7 8" key="1">
    <citation type="submission" date="2016-12" db="EMBL/GenBank/DDBJ databases">
        <title>The draft genome sequence of Actinophytocola sp. 11-183.</title>
        <authorList>
            <person name="Wang W."/>
            <person name="Yuan L."/>
        </authorList>
    </citation>
    <scope>NUCLEOTIDE SEQUENCE [LARGE SCALE GENOMIC DNA]</scope>
    <source>
        <strain evidence="7 8">11-183</strain>
    </source>
</reference>
<gene>
    <name evidence="7" type="ORF">BU204_25840</name>
</gene>
<accession>A0A1Q8CK19</accession>
<name>A0A1Q8CK19_9PSEU</name>
<dbReference type="AlphaFoldDB" id="A0A1Q8CK19"/>
<keyword evidence="7" id="KW-0808">Transferase</keyword>
<dbReference type="GO" id="GO:0008483">
    <property type="term" value="F:transaminase activity"/>
    <property type="evidence" value="ECO:0007669"/>
    <property type="project" value="UniProtKB-KW"/>
</dbReference>
<dbReference type="Gene3D" id="3.30.470.10">
    <property type="match status" value="1"/>
</dbReference>
<evidence type="ECO:0000256" key="6">
    <source>
        <dbReference type="SAM" id="MobiDB-lite"/>
    </source>
</evidence>